<organism evidence="1 2">
    <name type="scientific">Trifolium medium</name>
    <dbReference type="NCBI Taxonomy" id="97028"/>
    <lineage>
        <taxon>Eukaryota</taxon>
        <taxon>Viridiplantae</taxon>
        <taxon>Streptophyta</taxon>
        <taxon>Embryophyta</taxon>
        <taxon>Tracheophyta</taxon>
        <taxon>Spermatophyta</taxon>
        <taxon>Magnoliopsida</taxon>
        <taxon>eudicotyledons</taxon>
        <taxon>Gunneridae</taxon>
        <taxon>Pentapetalae</taxon>
        <taxon>rosids</taxon>
        <taxon>fabids</taxon>
        <taxon>Fabales</taxon>
        <taxon>Fabaceae</taxon>
        <taxon>Papilionoideae</taxon>
        <taxon>50 kb inversion clade</taxon>
        <taxon>NPAAA clade</taxon>
        <taxon>Hologalegina</taxon>
        <taxon>IRL clade</taxon>
        <taxon>Trifolieae</taxon>
        <taxon>Trifolium</taxon>
    </lineage>
</organism>
<evidence type="ECO:0000313" key="1">
    <source>
        <dbReference type="EMBL" id="MCI19264.1"/>
    </source>
</evidence>
<evidence type="ECO:0000313" key="2">
    <source>
        <dbReference type="Proteomes" id="UP000265520"/>
    </source>
</evidence>
<name>A0A392Q564_9FABA</name>
<comment type="caution">
    <text evidence="1">The sequence shown here is derived from an EMBL/GenBank/DDBJ whole genome shotgun (WGS) entry which is preliminary data.</text>
</comment>
<protein>
    <submittedName>
        <fullName evidence="1">Uncharacterized protein</fullName>
    </submittedName>
</protein>
<accession>A0A392Q564</accession>
<sequence>KECVSSINRKVMARAYWIWQQLCQIGLSLTSVKTFQLSPSEFSRIELQGYEPYGSIRLRQLQTETEAIKGYSNDLKKYT</sequence>
<reference evidence="1 2" key="1">
    <citation type="journal article" date="2018" name="Front. Plant Sci.">
        <title>Red Clover (Trifolium pratense) and Zigzag Clover (T. medium) - A Picture of Genomic Similarities and Differences.</title>
        <authorList>
            <person name="Dluhosova J."/>
            <person name="Istvanek J."/>
            <person name="Nedelnik J."/>
            <person name="Repkova J."/>
        </authorList>
    </citation>
    <scope>NUCLEOTIDE SEQUENCE [LARGE SCALE GENOMIC DNA]</scope>
    <source>
        <strain evidence="2">cv. 10/8</strain>
        <tissue evidence="1">Leaf</tissue>
    </source>
</reference>
<dbReference type="AlphaFoldDB" id="A0A392Q564"/>
<keyword evidence="2" id="KW-1185">Reference proteome</keyword>
<proteinExistence type="predicted"/>
<feature type="non-terminal residue" evidence="1">
    <location>
        <position position="1"/>
    </location>
</feature>
<dbReference type="Proteomes" id="UP000265520">
    <property type="component" value="Unassembled WGS sequence"/>
</dbReference>
<dbReference type="EMBL" id="LXQA010114005">
    <property type="protein sequence ID" value="MCI19264.1"/>
    <property type="molecule type" value="Genomic_DNA"/>
</dbReference>